<dbReference type="InterPro" id="IPR053137">
    <property type="entry name" value="NLR-like"/>
</dbReference>
<dbReference type="Pfam" id="PF01048">
    <property type="entry name" value="PNP_UDP_1"/>
    <property type="match status" value="1"/>
</dbReference>
<dbReference type="GO" id="GO:0003824">
    <property type="term" value="F:catalytic activity"/>
    <property type="evidence" value="ECO:0007669"/>
    <property type="project" value="InterPro"/>
</dbReference>
<name>A0A5Q4BPJ9_9PEZI</name>
<dbReference type="PANTHER" id="PTHR46082:SF6">
    <property type="entry name" value="AAA+ ATPASE DOMAIN-CONTAINING PROTEIN-RELATED"/>
    <property type="match status" value="1"/>
</dbReference>
<dbReference type="GO" id="GO:0009116">
    <property type="term" value="P:nucleoside metabolic process"/>
    <property type="evidence" value="ECO:0007669"/>
    <property type="project" value="InterPro"/>
</dbReference>
<dbReference type="Gene3D" id="3.40.50.1580">
    <property type="entry name" value="Nucleoside phosphorylase domain"/>
    <property type="match status" value="1"/>
</dbReference>
<dbReference type="SUPFAM" id="SSF53167">
    <property type="entry name" value="Purine and uridine phosphorylases"/>
    <property type="match status" value="1"/>
</dbReference>
<dbReference type="EMBL" id="PUHP01000680">
    <property type="protein sequence ID" value="TQN68537.1"/>
    <property type="molecule type" value="Genomic_DNA"/>
</dbReference>
<dbReference type="OrthoDB" id="20872at2759"/>
<evidence type="ECO:0000313" key="2">
    <source>
        <dbReference type="EMBL" id="TQN68537.1"/>
    </source>
</evidence>
<dbReference type="AlphaFoldDB" id="A0A5Q4BPJ9"/>
<keyword evidence="3" id="KW-1185">Reference proteome</keyword>
<dbReference type="InterPro" id="IPR035994">
    <property type="entry name" value="Nucleoside_phosphorylase_sf"/>
</dbReference>
<feature type="domain" description="Nucleoside phosphorylase" evidence="1">
    <location>
        <begin position="1"/>
        <end position="263"/>
    </location>
</feature>
<gene>
    <name evidence="2" type="primary">MtnN-1</name>
    <name evidence="2" type="ORF">CSHISOI_06911</name>
</gene>
<reference evidence="2 3" key="1">
    <citation type="journal article" date="2019" name="Sci. Rep.">
        <title>Colletotrichum shisoi sp. nov., an anthracnose pathogen of Perilla frutescens in Japan: molecular phylogenetic, morphological and genomic evidence.</title>
        <authorList>
            <person name="Gan P."/>
            <person name="Tsushima A."/>
            <person name="Hiroyama R."/>
            <person name="Narusaka M."/>
            <person name="Takano Y."/>
            <person name="Narusaka Y."/>
            <person name="Kawaradani M."/>
            <person name="Damm U."/>
            <person name="Shirasu K."/>
        </authorList>
    </citation>
    <scope>NUCLEOTIDE SEQUENCE [LARGE SCALE GENOMIC DNA]</scope>
    <source>
        <strain evidence="2 3">PG-2018a</strain>
    </source>
</reference>
<comment type="caution">
    <text evidence="2">The sequence shown here is derived from an EMBL/GenBank/DDBJ whole genome shotgun (WGS) entry which is preliminary data.</text>
</comment>
<evidence type="ECO:0000313" key="3">
    <source>
        <dbReference type="Proteomes" id="UP000326340"/>
    </source>
</evidence>
<organism evidence="2 3">
    <name type="scientific">Colletotrichum shisoi</name>
    <dbReference type="NCBI Taxonomy" id="2078593"/>
    <lineage>
        <taxon>Eukaryota</taxon>
        <taxon>Fungi</taxon>
        <taxon>Dikarya</taxon>
        <taxon>Ascomycota</taxon>
        <taxon>Pezizomycotina</taxon>
        <taxon>Sordariomycetes</taxon>
        <taxon>Hypocreomycetidae</taxon>
        <taxon>Glomerellales</taxon>
        <taxon>Glomerellaceae</taxon>
        <taxon>Colletotrichum</taxon>
        <taxon>Colletotrichum destructivum species complex</taxon>
    </lineage>
</organism>
<dbReference type="PANTHER" id="PTHR46082">
    <property type="entry name" value="ATP/GTP-BINDING PROTEIN-RELATED"/>
    <property type="match status" value="1"/>
</dbReference>
<protein>
    <submittedName>
        <fullName evidence="2">Aminodeoxyfutalosine nucleosidase</fullName>
    </submittedName>
</protein>
<dbReference type="InterPro" id="IPR000845">
    <property type="entry name" value="Nucleoside_phosphorylase_d"/>
</dbReference>
<evidence type="ECO:0000259" key="1">
    <source>
        <dbReference type="Pfam" id="PF01048"/>
    </source>
</evidence>
<dbReference type="Proteomes" id="UP000326340">
    <property type="component" value="Unassembled WGS sequence"/>
</dbReference>
<proteinExistence type="predicted"/>
<accession>A0A5Q4BPJ9</accession>
<sequence>MGKVGAASFTAALRSSFPKTRIAVLAGICGGVPFHGDGIEVCLGDVIISRTLVQYDLGRQDPSKFVRKDTIHDNLGRPNHDIRALLGTFQTECGLAQLQRGALSALNSLQSKATETGRQTSYRPPAMAEDHLFKPTYLHVHRARSNCGCSEIKACEAAASASCDEIPCEYQQSIPRKRLGSSQKQVTKVFVGDIASGDTVMKSGEHRDNLAKDLGVTALEMEGAGVWGQIPCIVVKGVCDYADSHKNDIWQPFAAAAAAAVTKALLSHYKQTDKSESSGRDAGASRFANFGAGQQFINADGGTMNNISGNGKQYNAHTMTIKD</sequence>